<dbReference type="RefSeq" id="WP_380027710.1">
    <property type="nucleotide sequence ID" value="NZ_JBHSHC010000125.1"/>
</dbReference>
<evidence type="ECO:0000256" key="3">
    <source>
        <dbReference type="ARBA" id="ARBA00022676"/>
    </source>
</evidence>
<keyword evidence="5 8" id="KW-0812">Transmembrane</keyword>
<keyword evidence="7 8" id="KW-0472">Membrane</keyword>
<keyword evidence="6 8" id="KW-1133">Transmembrane helix</keyword>
<evidence type="ECO:0000256" key="1">
    <source>
        <dbReference type="ARBA" id="ARBA00004651"/>
    </source>
</evidence>
<evidence type="ECO:0000259" key="9">
    <source>
        <dbReference type="Pfam" id="PF13231"/>
    </source>
</evidence>
<feature type="transmembrane region" description="Helical" evidence="8">
    <location>
        <begin position="208"/>
        <end position="224"/>
    </location>
</feature>
<keyword evidence="2" id="KW-1003">Cell membrane</keyword>
<evidence type="ECO:0000256" key="6">
    <source>
        <dbReference type="ARBA" id="ARBA00022989"/>
    </source>
</evidence>
<comment type="subcellular location">
    <subcellularLocation>
        <location evidence="1">Cell membrane</location>
        <topology evidence="1">Multi-pass membrane protein</topology>
    </subcellularLocation>
</comment>
<proteinExistence type="predicted"/>
<feature type="transmembrane region" description="Helical" evidence="8">
    <location>
        <begin position="334"/>
        <end position="353"/>
    </location>
</feature>
<keyword evidence="11" id="KW-1185">Reference proteome</keyword>
<reference evidence="11" key="1">
    <citation type="journal article" date="2019" name="Int. J. Syst. Evol. Microbiol.">
        <title>The Global Catalogue of Microorganisms (GCM) 10K type strain sequencing project: providing services to taxonomists for standard genome sequencing and annotation.</title>
        <authorList>
            <consortium name="The Broad Institute Genomics Platform"/>
            <consortium name="The Broad Institute Genome Sequencing Center for Infectious Disease"/>
            <person name="Wu L."/>
            <person name="Ma J."/>
        </authorList>
    </citation>
    <scope>NUCLEOTIDE SEQUENCE [LARGE SCALE GENOMIC DNA]</scope>
    <source>
        <strain evidence="11">WYCCWR 12678</strain>
    </source>
</reference>
<dbReference type="EMBL" id="JBHSHC010000125">
    <property type="protein sequence ID" value="MFC4769326.1"/>
    <property type="molecule type" value="Genomic_DNA"/>
</dbReference>
<protein>
    <submittedName>
        <fullName evidence="10">ArnT family glycosyltransferase</fullName>
        <ecNumber evidence="10">2.4.-.-</ecNumber>
    </submittedName>
</protein>
<dbReference type="Pfam" id="PF13231">
    <property type="entry name" value="PMT_2"/>
    <property type="match status" value="1"/>
</dbReference>
<evidence type="ECO:0000256" key="7">
    <source>
        <dbReference type="ARBA" id="ARBA00023136"/>
    </source>
</evidence>
<evidence type="ECO:0000256" key="8">
    <source>
        <dbReference type="SAM" id="Phobius"/>
    </source>
</evidence>
<organism evidence="10 11">
    <name type="scientific">Effusibacillus consociatus</name>
    <dbReference type="NCBI Taxonomy" id="1117041"/>
    <lineage>
        <taxon>Bacteria</taxon>
        <taxon>Bacillati</taxon>
        <taxon>Bacillota</taxon>
        <taxon>Bacilli</taxon>
        <taxon>Bacillales</taxon>
        <taxon>Alicyclobacillaceae</taxon>
        <taxon>Effusibacillus</taxon>
    </lineage>
</organism>
<evidence type="ECO:0000313" key="11">
    <source>
        <dbReference type="Proteomes" id="UP001596002"/>
    </source>
</evidence>
<feature type="transmembrane region" description="Helical" evidence="8">
    <location>
        <begin position="61"/>
        <end position="81"/>
    </location>
</feature>
<evidence type="ECO:0000256" key="4">
    <source>
        <dbReference type="ARBA" id="ARBA00022679"/>
    </source>
</evidence>
<keyword evidence="4 10" id="KW-0808">Transferase</keyword>
<dbReference type="InterPro" id="IPR038731">
    <property type="entry name" value="RgtA/B/C-like"/>
</dbReference>
<feature type="transmembrane region" description="Helical" evidence="8">
    <location>
        <begin position="386"/>
        <end position="407"/>
    </location>
</feature>
<gene>
    <name evidence="10" type="ORF">ACFO8Q_18510</name>
</gene>
<dbReference type="PANTHER" id="PTHR33908">
    <property type="entry name" value="MANNOSYLTRANSFERASE YKCB-RELATED"/>
    <property type="match status" value="1"/>
</dbReference>
<dbReference type="GO" id="GO:0016757">
    <property type="term" value="F:glycosyltransferase activity"/>
    <property type="evidence" value="ECO:0007669"/>
    <property type="project" value="UniProtKB-KW"/>
</dbReference>
<evidence type="ECO:0000256" key="5">
    <source>
        <dbReference type="ARBA" id="ARBA00022692"/>
    </source>
</evidence>
<feature type="transmembrane region" description="Helical" evidence="8">
    <location>
        <begin position="6"/>
        <end position="24"/>
    </location>
</feature>
<keyword evidence="3 10" id="KW-0328">Glycosyltransferase</keyword>
<dbReference type="Proteomes" id="UP001596002">
    <property type="component" value="Unassembled WGS sequence"/>
</dbReference>
<feature type="transmembrane region" description="Helical" evidence="8">
    <location>
        <begin position="87"/>
        <end position="107"/>
    </location>
</feature>
<accession>A0ABV9Q5C3</accession>
<comment type="caution">
    <text evidence="10">The sequence shown here is derived from an EMBL/GenBank/DDBJ whole genome shotgun (WGS) entry which is preliminary data.</text>
</comment>
<dbReference type="PANTHER" id="PTHR33908:SF11">
    <property type="entry name" value="MEMBRANE PROTEIN"/>
    <property type="match status" value="1"/>
</dbReference>
<feature type="transmembrane region" description="Helical" evidence="8">
    <location>
        <begin position="170"/>
        <end position="196"/>
    </location>
</feature>
<sequence length="414" mass="47462">MFRKEYLIWWVLLAALGIRLLALGRYGLNLTLNSDDAGYVNSAIQLLKSGMLIYHRPTEPTVHIMPGQPLLLALIFLVFGWEATGLYAAKLVMILIGVAGIYGMYLIAKTMAGIRTGLLVAGLFALSVPHILTDNLLLTETPFATSFIFLVYFSIRLSQNSKMSTFSAFMFFYIASLMFRPTVVLYPLILFMYLMLKKYPLKMMLKQATVAVVIMLAILGPWWVRNYVHYHEFIPLTGGSGDPLLRGTFQGEGFPNPNQTFDELIKRLPYPSTDAYTQNKVREEVAKERIKNWWQQDPESFIRSYAYLKPNLLWKEPFYWIEIFRIPKSQLDKIHSAVVVAGLIGFLISLVVESRHRNEILLVLSSLLYFTILYSVYFVLDRYNEPLMPFLFLGIGVGVHSILQTVFRWKGEFA</sequence>
<feature type="transmembrane region" description="Helical" evidence="8">
    <location>
        <begin position="360"/>
        <end position="380"/>
    </location>
</feature>
<evidence type="ECO:0000256" key="2">
    <source>
        <dbReference type="ARBA" id="ARBA00022475"/>
    </source>
</evidence>
<dbReference type="InterPro" id="IPR050297">
    <property type="entry name" value="LipidA_mod_glycosyltrf_83"/>
</dbReference>
<name>A0ABV9Q5C3_9BACL</name>
<evidence type="ECO:0000313" key="10">
    <source>
        <dbReference type="EMBL" id="MFC4769326.1"/>
    </source>
</evidence>
<feature type="domain" description="Glycosyltransferase RgtA/B/C/D-like" evidence="9">
    <location>
        <begin position="66"/>
        <end position="223"/>
    </location>
</feature>
<dbReference type="EC" id="2.4.-.-" evidence="10"/>